<accession>A0A846HN38</accession>
<dbReference type="EMBL" id="JTCM02000156">
    <property type="protein sequence ID" value="NEU77131.1"/>
    <property type="molecule type" value="Genomic_DNA"/>
</dbReference>
<dbReference type="Proteomes" id="UP000031549">
    <property type="component" value="Unassembled WGS sequence"/>
</dbReference>
<protein>
    <submittedName>
        <fullName evidence="2">VOC family protein</fullName>
    </submittedName>
</protein>
<dbReference type="Pfam" id="PF13468">
    <property type="entry name" value="Glyoxalase_3"/>
    <property type="match status" value="1"/>
</dbReference>
<dbReference type="InterPro" id="IPR025870">
    <property type="entry name" value="Glyoxalase-like_dom"/>
</dbReference>
<keyword evidence="3" id="KW-1185">Reference proteome</keyword>
<dbReference type="RefSeq" id="WP_039738706.1">
    <property type="nucleotide sequence ID" value="NZ_JTCM02000156.1"/>
</dbReference>
<dbReference type="AlphaFoldDB" id="A0A846HN38"/>
<dbReference type="InterPro" id="IPR029068">
    <property type="entry name" value="Glyas_Bleomycin-R_OHBP_Dase"/>
</dbReference>
<proteinExistence type="predicted"/>
<evidence type="ECO:0000259" key="1">
    <source>
        <dbReference type="Pfam" id="PF13468"/>
    </source>
</evidence>
<gene>
    <name evidence="2" type="ORF">PI95_032690</name>
</gene>
<dbReference type="Gene3D" id="3.10.180.10">
    <property type="entry name" value="2,3-Dihydroxybiphenyl 1,2-Dioxygenase, domain 1"/>
    <property type="match status" value="1"/>
</dbReference>
<comment type="caution">
    <text evidence="2">The sequence shown here is derived from an EMBL/GenBank/DDBJ whole genome shotgun (WGS) entry which is preliminary data.</text>
</comment>
<name>A0A846HN38_9CYAN</name>
<feature type="domain" description="Glyoxalase-like" evidence="1">
    <location>
        <begin position="5"/>
        <end position="55"/>
    </location>
</feature>
<sequence length="222" mass="25015">MGLELDHIFVCVEPEAPEAEFLKAFGFEEGNRRTHLGQGTANVCFLFHNAYLELLWLRDINEILSSVVRPLGLWERCCWGETQACPFGISLRSDVPGSLELPFATWNYYAPFLPKGASLPIAANSENLSEPLIFMSPVSLQPSASPLKRGLLINKPGFDEITKLQITLPGEKNFSAELRKLTELGLVELKRGDRFHLEIEFNQAQSGQIQLFDSKLPISFYW</sequence>
<evidence type="ECO:0000313" key="3">
    <source>
        <dbReference type="Proteomes" id="UP000031549"/>
    </source>
</evidence>
<reference evidence="2 3" key="1">
    <citation type="journal article" date="2015" name="Genome Announc.">
        <title>Draft Genome Sequence of Cyanobacterium Hassallia byssoidea Strain VB512170, Isolated from Monuments in India.</title>
        <authorList>
            <person name="Singh D."/>
            <person name="Chandrababunaidu M.M."/>
            <person name="Panda A."/>
            <person name="Sen D."/>
            <person name="Bhattacharyya S."/>
            <person name="Adhikary S.P."/>
            <person name="Tripathy S."/>
        </authorList>
    </citation>
    <scope>NUCLEOTIDE SEQUENCE [LARGE SCALE GENOMIC DNA]</scope>
    <source>
        <strain evidence="2 3">VB512170</strain>
    </source>
</reference>
<organism evidence="2 3">
    <name type="scientific">Hassallia byssoidea VB512170</name>
    <dbReference type="NCBI Taxonomy" id="1304833"/>
    <lineage>
        <taxon>Bacteria</taxon>
        <taxon>Bacillati</taxon>
        <taxon>Cyanobacteriota</taxon>
        <taxon>Cyanophyceae</taxon>
        <taxon>Nostocales</taxon>
        <taxon>Tolypothrichaceae</taxon>
        <taxon>Hassallia</taxon>
    </lineage>
</organism>
<evidence type="ECO:0000313" key="2">
    <source>
        <dbReference type="EMBL" id="NEU77131.1"/>
    </source>
</evidence>